<sequence>MMIFYFYGIMFDVIMFMLMVFPSYYYGFHPMSLSLILMVYSLFMSLKMNYLSMNYWFSYLFFLLMVGGLMVLVMYLTSVSNNEVFSLKNKFYFKILMKIIFLVVIMVYSLKSMDNSFYYFNNEELFSMTAKGWMELKGLFISFKVVVYMFVYLFVLMVVVVMMCAKTDIPMRQMIKYEDN</sequence>
<reference evidence="2" key="1">
    <citation type="submission" date="2014-02" db="EMBL/GenBank/DDBJ databases">
        <title>The comparative mitochondrial genomes from Braconidae subfamilies and the phylogeny of the Hymenoptera.</title>
        <authorList>
            <person name="Li Q."/>
            <person name="Wei S.J."/>
            <person name="Chen X.X."/>
        </authorList>
    </citation>
    <scope>NUCLEOTIDE SEQUENCE</scope>
</reference>
<dbReference type="EMBL" id="KJ412470">
    <property type="protein sequence ID" value="AHX97796.1"/>
    <property type="molecule type" value="Genomic_DNA"/>
</dbReference>
<gene>
    <name evidence="2" type="primary">ND6</name>
</gene>
<name>A0A0U1WYI7_9HYME</name>
<feature type="transmembrane region" description="Helical" evidence="1">
    <location>
        <begin position="145"/>
        <end position="165"/>
    </location>
</feature>
<evidence type="ECO:0000313" key="2">
    <source>
        <dbReference type="EMBL" id="AHX97796.1"/>
    </source>
</evidence>
<feature type="transmembrane region" description="Helical" evidence="1">
    <location>
        <begin position="91"/>
        <end position="110"/>
    </location>
</feature>
<proteinExistence type="predicted"/>
<dbReference type="AlphaFoldDB" id="A0A0U1WYI7"/>
<accession>A0A0U1WYI7</accession>
<protein>
    <submittedName>
        <fullName evidence="2">NADH dehydrogenase subunit 6</fullName>
    </submittedName>
</protein>
<keyword evidence="1" id="KW-0812">Transmembrane</keyword>
<evidence type="ECO:0000256" key="1">
    <source>
        <dbReference type="SAM" id="Phobius"/>
    </source>
</evidence>
<keyword evidence="1" id="KW-1133">Transmembrane helix</keyword>
<geneLocation type="mitochondrion" evidence="2"/>
<feature type="transmembrane region" description="Helical" evidence="1">
    <location>
        <begin position="56"/>
        <end position="79"/>
    </location>
</feature>
<keyword evidence="1" id="KW-0472">Membrane</keyword>
<keyword evidence="2" id="KW-0496">Mitochondrion</keyword>
<organism evidence="2">
    <name type="scientific">Elasmosoma sp. QL-2014</name>
    <dbReference type="NCBI Taxonomy" id="1491720"/>
    <lineage>
        <taxon>Eukaryota</taxon>
        <taxon>Metazoa</taxon>
        <taxon>Ecdysozoa</taxon>
        <taxon>Arthropoda</taxon>
        <taxon>Hexapoda</taxon>
        <taxon>Insecta</taxon>
        <taxon>Pterygota</taxon>
        <taxon>Neoptera</taxon>
        <taxon>Endopterygota</taxon>
        <taxon>Hymenoptera</taxon>
        <taxon>Apocrita</taxon>
        <taxon>Ichneumonoidea</taxon>
        <taxon>Braconidae</taxon>
        <taxon>Neoneurinae</taxon>
        <taxon>Elasmosoma</taxon>
    </lineage>
</organism>